<sequence>MPTERGDDLKARWTVLGLTRHNCDIQAAQVYFCHFHRNSALNRDTFLGKWKWDFPGKWKNYFRRNPTAHSKEKEEQYMGTSCSSSTSVSLSFHNCVCYSPTTLLPCCTKPRSFLFFNRTCKTPFRGYLQKSHETMKSESSLYSSLSSNSFVNLNSEKVEEEKTPDESSTPFIVSDLREINPQLFQQLVYDALVWSSLHGLVVGDKSIQRSGIVPGVGLVQAPFALLPTFFPQFHWQQACELAPLFNELVDRVSLDGKFLQESLSRKFVWVYIVQIICLTLRLNSFSK</sequence>
<dbReference type="GO" id="GO:0005524">
    <property type="term" value="F:ATP binding"/>
    <property type="evidence" value="ECO:0007669"/>
    <property type="project" value="InterPro"/>
</dbReference>
<dbReference type="SUPFAM" id="SSF56059">
    <property type="entry name" value="Glutathione synthetase ATP-binding domain-like"/>
    <property type="match status" value="1"/>
</dbReference>
<dbReference type="EMBL" id="JAMYWD010000006">
    <property type="protein sequence ID" value="KAJ4968679.1"/>
    <property type="molecule type" value="Genomic_DNA"/>
</dbReference>
<name>A0A9Q0KE36_9MAGN</name>
<evidence type="ECO:0000313" key="2">
    <source>
        <dbReference type="Proteomes" id="UP001141806"/>
    </source>
</evidence>
<dbReference type="Pfam" id="PF03917">
    <property type="entry name" value="GSH_synth_ATP"/>
    <property type="match status" value="1"/>
</dbReference>
<organism evidence="1 2">
    <name type="scientific">Protea cynaroides</name>
    <dbReference type="NCBI Taxonomy" id="273540"/>
    <lineage>
        <taxon>Eukaryota</taxon>
        <taxon>Viridiplantae</taxon>
        <taxon>Streptophyta</taxon>
        <taxon>Embryophyta</taxon>
        <taxon>Tracheophyta</taxon>
        <taxon>Spermatophyta</taxon>
        <taxon>Magnoliopsida</taxon>
        <taxon>Proteales</taxon>
        <taxon>Proteaceae</taxon>
        <taxon>Protea</taxon>
    </lineage>
</organism>
<dbReference type="GO" id="GO:0005829">
    <property type="term" value="C:cytosol"/>
    <property type="evidence" value="ECO:0007669"/>
    <property type="project" value="TreeGrafter"/>
</dbReference>
<dbReference type="InterPro" id="IPR005615">
    <property type="entry name" value="Glutathione_synthase"/>
</dbReference>
<dbReference type="OrthoDB" id="2020073at2759"/>
<dbReference type="GO" id="GO:0004363">
    <property type="term" value="F:glutathione synthase activity"/>
    <property type="evidence" value="ECO:0007669"/>
    <property type="project" value="InterPro"/>
</dbReference>
<dbReference type="InterPro" id="IPR014049">
    <property type="entry name" value="Glutathione_synthase_N_euk"/>
</dbReference>
<accession>A0A9Q0KE36</accession>
<reference evidence="1" key="1">
    <citation type="journal article" date="2023" name="Plant J.">
        <title>The genome of the king protea, Protea cynaroides.</title>
        <authorList>
            <person name="Chang J."/>
            <person name="Duong T.A."/>
            <person name="Schoeman C."/>
            <person name="Ma X."/>
            <person name="Roodt D."/>
            <person name="Barker N."/>
            <person name="Li Z."/>
            <person name="Van de Peer Y."/>
            <person name="Mizrachi E."/>
        </authorList>
    </citation>
    <scope>NUCLEOTIDE SEQUENCE</scope>
    <source>
        <tissue evidence="1">Young leaves</tissue>
    </source>
</reference>
<dbReference type="Gene3D" id="3.30.1490.80">
    <property type="match status" value="1"/>
</dbReference>
<gene>
    <name evidence="1" type="ORF">NE237_015380</name>
</gene>
<dbReference type="GO" id="GO:0043295">
    <property type="term" value="F:glutathione binding"/>
    <property type="evidence" value="ECO:0007669"/>
    <property type="project" value="TreeGrafter"/>
</dbReference>
<dbReference type="AlphaFoldDB" id="A0A9Q0KE36"/>
<dbReference type="Proteomes" id="UP001141806">
    <property type="component" value="Unassembled WGS sequence"/>
</dbReference>
<proteinExistence type="predicted"/>
<dbReference type="PANTHER" id="PTHR11130:SF0">
    <property type="entry name" value="GLUTATHIONE SYNTHETASE"/>
    <property type="match status" value="1"/>
</dbReference>
<keyword evidence="2" id="KW-1185">Reference proteome</keyword>
<evidence type="ECO:0000313" key="1">
    <source>
        <dbReference type="EMBL" id="KAJ4968679.1"/>
    </source>
</evidence>
<dbReference type="FunFam" id="3.30.1490.80:FF:000010">
    <property type="entry name" value="Glutathione synthetase"/>
    <property type="match status" value="1"/>
</dbReference>
<protein>
    <submittedName>
        <fullName evidence="1">Uncharacterized protein</fullName>
    </submittedName>
</protein>
<comment type="caution">
    <text evidence="1">The sequence shown here is derived from an EMBL/GenBank/DDBJ whole genome shotgun (WGS) entry which is preliminary data.</text>
</comment>
<dbReference type="PANTHER" id="PTHR11130">
    <property type="entry name" value="GLUTATHIONE SYNTHETASE"/>
    <property type="match status" value="1"/>
</dbReference>